<dbReference type="Gene3D" id="1.10.287.110">
    <property type="entry name" value="DnaJ domain"/>
    <property type="match status" value="1"/>
</dbReference>
<sequence>MMVRKATLCIHTDKVQQKDATLQQNCIAEKVFDLVKLDMNINAHLLSKYINYFENPLEIIDEAKKVAEKDIWSLIQFTENLHCQHGKEHCSMELLKKLNVRRMSTDLGITRIYASGKMVGMKTSMSKKNRGKKWENYSCGRCGLPKKGHNCNFPKDIGDNSTPVSTPAPTADDSIISISSVSVFELMGRPLPPLGSRRALSFDGDISEADSPGELVLECYEGELDIDPDMPGSF</sequence>
<evidence type="ECO:0000313" key="2">
    <source>
        <dbReference type="Proteomes" id="UP001604336"/>
    </source>
</evidence>
<protein>
    <submittedName>
        <fullName evidence="1">Uncharacterized protein</fullName>
    </submittedName>
</protein>
<evidence type="ECO:0000313" key="1">
    <source>
        <dbReference type="EMBL" id="KAL2476690.1"/>
    </source>
</evidence>
<dbReference type="PANTHER" id="PTHR23172:SF19">
    <property type="entry name" value="J DOMAIN-CONTAINING PROTEIN"/>
    <property type="match status" value="1"/>
</dbReference>
<dbReference type="PANTHER" id="PTHR23172">
    <property type="entry name" value="AUXILIN/CYCLIN G-ASSOCIATED KINASE-RELATED"/>
    <property type="match status" value="1"/>
</dbReference>
<name>A0ABD1QKE1_9LAMI</name>
<dbReference type="Proteomes" id="UP001604336">
    <property type="component" value="Unassembled WGS sequence"/>
</dbReference>
<proteinExistence type="predicted"/>
<comment type="caution">
    <text evidence="1">The sequence shown here is derived from an EMBL/GenBank/DDBJ whole genome shotgun (WGS) entry which is preliminary data.</text>
</comment>
<gene>
    <name evidence="1" type="ORF">Adt_37426</name>
</gene>
<accession>A0ABD1QKE1</accession>
<reference evidence="2" key="1">
    <citation type="submission" date="2024-07" db="EMBL/GenBank/DDBJ databases">
        <title>Two chromosome-level genome assemblies of Korean endemic species Abeliophyllum distichum and Forsythia ovata (Oleaceae).</title>
        <authorList>
            <person name="Jang H."/>
        </authorList>
    </citation>
    <scope>NUCLEOTIDE SEQUENCE [LARGE SCALE GENOMIC DNA]</scope>
</reference>
<dbReference type="InterPro" id="IPR036869">
    <property type="entry name" value="J_dom_sf"/>
</dbReference>
<keyword evidence="2" id="KW-1185">Reference proteome</keyword>
<organism evidence="1 2">
    <name type="scientific">Abeliophyllum distichum</name>
    <dbReference type="NCBI Taxonomy" id="126358"/>
    <lineage>
        <taxon>Eukaryota</taxon>
        <taxon>Viridiplantae</taxon>
        <taxon>Streptophyta</taxon>
        <taxon>Embryophyta</taxon>
        <taxon>Tracheophyta</taxon>
        <taxon>Spermatophyta</taxon>
        <taxon>Magnoliopsida</taxon>
        <taxon>eudicotyledons</taxon>
        <taxon>Gunneridae</taxon>
        <taxon>Pentapetalae</taxon>
        <taxon>asterids</taxon>
        <taxon>lamiids</taxon>
        <taxon>Lamiales</taxon>
        <taxon>Oleaceae</taxon>
        <taxon>Forsythieae</taxon>
        <taxon>Abeliophyllum</taxon>
    </lineage>
</organism>
<dbReference type="AlphaFoldDB" id="A0ABD1QKE1"/>
<dbReference type="EMBL" id="JBFOLK010000011">
    <property type="protein sequence ID" value="KAL2476690.1"/>
    <property type="molecule type" value="Genomic_DNA"/>
</dbReference>